<proteinExistence type="predicted"/>
<accession>A0ACB6QTU4</accession>
<evidence type="ECO:0000313" key="2">
    <source>
        <dbReference type="Proteomes" id="UP000799755"/>
    </source>
</evidence>
<sequence>MFTRFFYGFLIFFSLVALYSLHSVSSRDPTSVFFNPRVGYAPAYSTIRKQEAETFIHATTNTTERPHTQSSNTPKKLCVGIPSIARRGARYLRVAVGSLLDGLTPTERDDIYFIVFIPHSDPTVHPAYNEHWLADLTDEILVYNDLLPVQAERIKDWEKEGGLYKEKGIFDYSYLLKACYRQETPYIAMFEDDIVAMDGWYHRTVAAIEEAETRSALKKASPSFLYLRLFFTEEFLGWNSEFWFTYLFCSIVVFSLSTGPLVYLRSKSPNLKRHLSDRILLIFCGLIVALIGLFFALGRVTVLPLSAGVNEMPKYGCCSQGFVFPREKAMNLGKFFEERKAGFVDVLTEDYADRNKELRWAIMPSVIQHVGRKSSKVDDYGPMSKFGMTVAEKIWNFGFERYNADELRREHWRATHSG</sequence>
<comment type="caution">
    <text evidence="1">The sequence shown here is derived from an EMBL/GenBank/DDBJ whole genome shotgun (WGS) entry which is preliminary data.</text>
</comment>
<protein>
    <submittedName>
        <fullName evidence="1">Uncharacterized protein</fullName>
    </submittedName>
</protein>
<organism evidence="1 2">
    <name type="scientific">Lindgomyces ingoldianus</name>
    <dbReference type="NCBI Taxonomy" id="673940"/>
    <lineage>
        <taxon>Eukaryota</taxon>
        <taxon>Fungi</taxon>
        <taxon>Dikarya</taxon>
        <taxon>Ascomycota</taxon>
        <taxon>Pezizomycotina</taxon>
        <taxon>Dothideomycetes</taxon>
        <taxon>Pleosporomycetidae</taxon>
        <taxon>Pleosporales</taxon>
        <taxon>Lindgomycetaceae</taxon>
        <taxon>Lindgomyces</taxon>
    </lineage>
</organism>
<reference evidence="1" key="1">
    <citation type="journal article" date="2020" name="Stud. Mycol.">
        <title>101 Dothideomycetes genomes: a test case for predicting lifestyles and emergence of pathogens.</title>
        <authorList>
            <person name="Haridas S."/>
            <person name="Albert R."/>
            <person name="Binder M."/>
            <person name="Bloem J."/>
            <person name="Labutti K."/>
            <person name="Salamov A."/>
            <person name="Andreopoulos B."/>
            <person name="Baker S."/>
            <person name="Barry K."/>
            <person name="Bills G."/>
            <person name="Bluhm B."/>
            <person name="Cannon C."/>
            <person name="Castanera R."/>
            <person name="Culley D."/>
            <person name="Daum C."/>
            <person name="Ezra D."/>
            <person name="Gonzalez J."/>
            <person name="Henrissat B."/>
            <person name="Kuo A."/>
            <person name="Liang C."/>
            <person name="Lipzen A."/>
            <person name="Lutzoni F."/>
            <person name="Magnuson J."/>
            <person name="Mondo S."/>
            <person name="Nolan M."/>
            <person name="Ohm R."/>
            <person name="Pangilinan J."/>
            <person name="Park H.-J."/>
            <person name="Ramirez L."/>
            <person name="Alfaro M."/>
            <person name="Sun H."/>
            <person name="Tritt A."/>
            <person name="Yoshinaga Y."/>
            <person name="Zwiers L.-H."/>
            <person name="Turgeon B."/>
            <person name="Goodwin S."/>
            <person name="Spatafora J."/>
            <person name="Crous P."/>
            <person name="Grigoriev I."/>
        </authorList>
    </citation>
    <scope>NUCLEOTIDE SEQUENCE</scope>
    <source>
        <strain evidence="1">ATCC 200398</strain>
    </source>
</reference>
<dbReference type="Proteomes" id="UP000799755">
    <property type="component" value="Unassembled WGS sequence"/>
</dbReference>
<evidence type="ECO:0000313" key="1">
    <source>
        <dbReference type="EMBL" id="KAF2469505.1"/>
    </source>
</evidence>
<name>A0ACB6QTU4_9PLEO</name>
<gene>
    <name evidence="1" type="ORF">BDR25DRAFT_228781</name>
</gene>
<dbReference type="EMBL" id="MU003512">
    <property type="protein sequence ID" value="KAF2469505.1"/>
    <property type="molecule type" value="Genomic_DNA"/>
</dbReference>
<keyword evidence="2" id="KW-1185">Reference proteome</keyword>